<dbReference type="PANTHER" id="PTHR10183:SF280">
    <property type="entry name" value="CALPAIN-12"/>
    <property type="match status" value="1"/>
</dbReference>
<feature type="active site" evidence="7 8">
    <location>
        <position position="256"/>
    </location>
</feature>
<feature type="domain" description="EF-hand" evidence="10">
    <location>
        <begin position="390"/>
        <end position="425"/>
    </location>
</feature>
<dbReference type="InterPro" id="IPR002048">
    <property type="entry name" value="EF_hand_dom"/>
</dbReference>
<dbReference type="PROSITE" id="PS00018">
    <property type="entry name" value="EF_HAND_1"/>
    <property type="match status" value="1"/>
</dbReference>
<dbReference type="PANTHER" id="PTHR10183">
    <property type="entry name" value="CALPAIN"/>
    <property type="match status" value="1"/>
</dbReference>
<evidence type="ECO:0000256" key="8">
    <source>
        <dbReference type="PROSITE-ProRule" id="PRU00239"/>
    </source>
</evidence>
<dbReference type="Proteomes" id="UP000515156">
    <property type="component" value="Chromosome 11"/>
</dbReference>
<dbReference type="InterPro" id="IPR011992">
    <property type="entry name" value="EF-hand-dom_pair"/>
</dbReference>
<dbReference type="GO" id="GO:0004198">
    <property type="term" value="F:calcium-dependent cysteine-type endopeptidase activity"/>
    <property type="evidence" value="ECO:0007669"/>
    <property type="project" value="InterPro"/>
</dbReference>
<reference evidence="12" key="2">
    <citation type="submission" date="2025-08" db="UniProtKB">
        <authorList>
            <consortium name="RefSeq"/>
        </authorList>
    </citation>
    <scope>IDENTIFICATION</scope>
</reference>
<dbReference type="AlphaFoldDB" id="A0A6P7ZIL5"/>
<evidence type="ECO:0000256" key="7">
    <source>
        <dbReference type="PIRSR" id="PIRSR622684-1"/>
    </source>
</evidence>
<dbReference type="GO" id="GO:0006508">
    <property type="term" value="P:proteolysis"/>
    <property type="evidence" value="ECO:0007669"/>
    <property type="project" value="UniProtKB-KW"/>
</dbReference>
<keyword evidence="2 8" id="KW-0645">Protease</keyword>
<reference evidence="11" key="1">
    <citation type="submission" date="2024-06" db="UniProtKB">
        <authorList>
            <consortium name="RefSeq"/>
        </authorList>
    </citation>
    <scope>NUCLEOTIDE SEQUENCE [LARGE SCALE GENOMIC DNA]</scope>
</reference>
<keyword evidence="11" id="KW-1185">Reference proteome</keyword>
<dbReference type="KEGG" id="muo:115481010"/>
<comment type="similarity">
    <text evidence="1">Belongs to the peptidase C2 family.</text>
</comment>
<dbReference type="CDD" id="cd00044">
    <property type="entry name" value="CysPc"/>
    <property type="match status" value="1"/>
</dbReference>
<dbReference type="InterPro" id="IPR022682">
    <property type="entry name" value="Calpain_domain_III"/>
</dbReference>
<dbReference type="PRINTS" id="PR00704">
    <property type="entry name" value="CALPAIN"/>
</dbReference>
<protein>
    <submittedName>
        <fullName evidence="12">Calpain-12-like</fullName>
    </submittedName>
</protein>
<dbReference type="PROSITE" id="PS50203">
    <property type="entry name" value="CALPAIN_CAT"/>
    <property type="match status" value="1"/>
</dbReference>
<keyword evidence="3" id="KW-0479">Metal-binding</keyword>
<dbReference type="InterPro" id="IPR001300">
    <property type="entry name" value="Peptidase_C2_calpain_cat"/>
</dbReference>
<evidence type="ECO:0000256" key="4">
    <source>
        <dbReference type="ARBA" id="ARBA00022801"/>
    </source>
</evidence>
<dbReference type="Pfam" id="PF01067">
    <property type="entry name" value="Calpain_III"/>
    <property type="match status" value="1"/>
</dbReference>
<evidence type="ECO:0000313" key="11">
    <source>
        <dbReference type="Proteomes" id="UP000515156"/>
    </source>
</evidence>
<keyword evidence="5 8" id="KW-0788">Thiol protease</keyword>
<dbReference type="SUPFAM" id="SSF47473">
    <property type="entry name" value="EF-hand"/>
    <property type="match status" value="1"/>
</dbReference>
<dbReference type="Pfam" id="PF00648">
    <property type="entry name" value="Peptidase_C2"/>
    <property type="match status" value="1"/>
</dbReference>
<dbReference type="SMART" id="SM00720">
    <property type="entry name" value="calpain_III"/>
    <property type="match status" value="1"/>
</dbReference>
<feature type="active site" evidence="7 8">
    <location>
        <position position="76"/>
    </location>
</feature>
<accession>A0A6P7ZIL5</accession>
<dbReference type="InterPro" id="IPR038765">
    <property type="entry name" value="Papain-like_cys_pep_sf"/>
</dbReference>
<dbReference type="InterPro" id="IPR022684">
    <property type="entry name" value="Calpain_cysteine_protease"/>
</dbReference>
<evidence type="ECO:0000256" key="1">
    <source>
        <dbReference type="ARBA" id="ARBA00007623"/>
    </source>
</evidence>
<evidence type="ECO:0000256" key="6">
    <source>
        <dbReference type="ARBA" id="ARBA00022837"/>
    </source>
</evidence>
<organism evidence="11 12">
    <name type="scientific">Microcaecilia unicolor</name>
    <dbReference type="NCBI Taxonomy" id="1415580"/>
    <lineage>
        <taxon>Eukaryota</taxon>
        <taxon>Metazoa</taxon>
        <taxon>Chordata</taxon>
        <taxon>Craniata</taxon>
        <taxon>Vertebrata</taxon>
        <taxon>Euteleostomi</taxon>
        <taxon>Amphibia</taxon>
        <taxon>Gymnophiona</taxon>
        <taxon>Siphonopidae</taxon>
        <taxon>Microcaecilia</taxon>
    </lineage>
</organism>
<gene>
    <name evidence="12" type="primary">LOC115481010</name>
</gene>
<evidence type="ECO:0000259" key="10">
    <source>
        <dbReference type="PROSITE" id="PS50222"/>
    </source>
</evidence>
<feature type="domain" description="Calpain catalytic" evidence="9">
    <location>
        <begin position="22"/>
        <end position="314"/>
    </location>
</feature>
<proteinExistence type="inferred from homology"/>
<keyword evidence="4 8" id="KW-0378">Hydrolase</keyword>
<dbReference type="RefSeq" id="XP_030075856.1">
    <property type="nucleotide sequence ID" value="XM_030219996.1"/>
</dbReference>
<dbReference type="InterPro" id="IPR036213">
    <property type="entry name" value="Calpain_III_sf"/>
</dbReference>
<evidence type="ECO:0000256" key="2">
    <source>
        <dbReference type="ARBA" id="ARBA00022670"/>
    </source>
</evidence>
<evidence type="ECO:0000256" key="3">
    <source>
        <dbReference type="ARBA" id="ARBA00022723"/>
    </source>
</evidence>
<dbReference type="GeneID" id="115481010"/>
<evidence type="ECO:0000256" key="5">
    <source>
        <dbReference type="ARBA" id="ARBA00022807"/>
    </source>
</evidence>
<dbReference type="OrthoDB" id="424753at2759"/>
<name>A0A6P7ZIL5_9AMPH</name>
<dbReference type="Gene3D" id="2.60.120.380">
    <property type="match status" value="1"/>
</dbReference>
<dbReference type="SUPFAM" id="SSF49758">
    <property type="entry name" value="Calpain large subunit, middle domain (domain III)"/>
    <property type="match status" value="1"/>
</dbReference>
<dbReference type="InterPro" id="IPR018247">
    <property type="entry name" value="EF_Hand_1_Ca_BS"/>
</dbReference>
<dbReference type="InterPro" id="IPR022683">
    <property type="entry name" value="Calpain_III"/>
</dbReference>
<dbReference type="Gene3D" id="3.90.70.10">
    <property type="entry name" value="Cysteine proteinases"/>
    <property type="match status" value="1"/>
</dbReference>
<keyword evidence="6" id="KW-0106">Calcium</keyword>
<dbReference type="SUPFAM" id="SSF54001">
    <property type="entry name" value="Cysteine proteinases"/>
    <property type="match status" value="1"/>
</dbReference>
<evidence type="ECO:0000313" key="12">
    <source>
        <dbReference type="RefSeq" id="XP_030075856.1"/>
    </source>
</evidence>
<dbReference type="GO" id="GO:0005509">
    <property type="term" value="F:calcium ion binding"/>
    <property type="evidence" value="ECO:0007669"/>
    <property type="project" value="InterPro"/>
</dbReference>
<dbReference type="SMART" id="SM00230">
    <property type="entry name" value="CysPc"/>
    <property type="match status" value="1"/>
</dbReference>
<dbReference type="FunFam" id="3.90.70.10:FF:000001">
    <property type="entry name" value="Calpain-1 catalytic subunit"/>
    <property type="match status" value="1"/>
</dbReference>
<feature type="active site" evidence="7 8">
    <location>
        <position position="232"/>
    </location>
</feature>
<sequence length="525" mass="60171">MPDRLKQHYVELKKEYLQRGLLFEDECFPACPASLGCKLDKVEVKWKRPQEICDFPQFICQGMSHIDILQGKLGNCGFIAAVASLSLYPELMARIVPTGQSFQQDYAGIFHFQFWQSGNWVDVVIDDRLPVKDGKLHFMHSAQQNEFWTALLEKAYAKLNGSYSALIQLPMSKAFVDFTGGIVENINPKAPPPDFFGIIQRAVQKRSLMGASIESSSQEIEEKNPEGLVKGHAYSFTGVHEVELGSWKVRLLRLRNPWGKVEWNGRWSDNSPLWIHLDHTLRAKLHTRAEDGEFWMQMDDFKKFFDELDICNLTPSSVQDDQAEKWTRTYYKGAWVKGHNAGGCHNNTETFWTNPQFQVTLQEKDNDEDSCTLLVSLMQKPQQGRKFHSIGFETYKQAFIMYDVDKSGTINTSELRPALEGTGIHLNNSFMEHIVLKYGDRWQQLTFDKFLSCMSWLERIFLNLGQLGLCEVIRKCKTLDRNNSGVVAVTSQQEICDFPQFICQGMSHINILQGNLGNAVFLVDY</sequence>
<evidence type="ECO:0000259" key="9">
    <source>
        <dbReference type="PROSITE" id="PS50203"/>
    </source>
</evidence>
<dbReference type="GO" id="GO:0005737">
    <property type="term" value="C:cytoplasm"/>
    <property type="evidence" value="ECO:0007669"/>
    <property type="project" value="TreeGrafter"/>
</dbReference>
<dbReference type="PROSITE" id="PS50222">
    <property type="entry name" value="EF_HAND_2"/>
    <property type="match status" value="1"/>
</dbReference>
<dbReference type="InParanoid" id="A0A6P7ZIL5"/>